<feature type="domain" description="Thiamine pyrophosphate enzyme TPP-binding" evidence="6">
    <location>
        <begin position="385"/>
        <end position="530"/>
    </location>
</feature>
<dbReference type="InterPro" id="IPR045229">
    <property type="entry name" value="TPP_enz"/>
</dbReference>
<comment type="caution">
    <text evidence="8">The sequence shown here is derived from an EMBL/GenBank/DDBJ whole genome shotgun (WGS) entry which is preliminary data.</text>
</comment>
<sequence>MRVFEKVAETLVELGVKQVFGVIGSGNYDITKALIERGADYVAARHEGGAASMADAFARIGDSVPAISLHQGCGLTNAITGITEAAKSGSPMLILAAEVAASAIHSNFRIGQDRLVESVGAASFRITAETAARDIALAYRTAVTKRIPVLVNLPLDVQAAETTEQYVPVLTEHAVLADAAAPAAEDVARLADLIERAERPVVLAGRGGRGAGLELRELAEVSGALLATSAVARGLFNDDPFYLDISGGFSTPLAARSIQAADLILSFGSALNMWTMRHGTLIGPGATVVQIDVDPLAPGKHRPVDLGILGDAALTAAAVTAELRGRGLSRIGYRTEEMGAAIKREGRWQDVPFDDRSTAERIDPRTLTIVLDGMLDKERVIAVDSGNFLGYPSAFLDIPDENGLVFSQAFQCVGLGLASAIGAAYAQPDRLPVCGTGDGGALMAAAEMESVVRLGIPMVVIVYNDSAYGAEVHHFGESDQDLGLITFPDTDFAAIARGYGFTAATVRTAADLEPVRDWLAGPRNTPLLIDAKIVSFGSWWLEEAFKGH</sequence>
<keyword evidence="3 4" id="KW-0786">Thiamine pyrophosphate</keyword>
<dbReference type="GO" id="GO:0009099">
    <property type="term" value="P:L-valine biosynthetic process"/>
    <property type="evidence" value="ECO:0007669"/>
    <property type="project" value="TreeGrafter"/>
</dbReference>
<dbReference type="InterPro" id="IPR029061">
    <property type="entry name" value="THDP-binding"/>
</dbReference>
<feature type="domain" description="Thiamine pyrophosphate enzyme central" evidence="5">
    <location>
        <begin position="187"/>
        <end position="318"/>
    </location>
</feature>
<dbReference type="Pfam" id="PF02775">
    <property type="entry name" value="TPP_enzyme_C"/>
    <property type="match status" value="1"/>
</dbReference>
<dbReference type="SUPFAM" id="SSF52518">
    <property type="entry name" value="Thiamin diphosphate-binding fold (THDP-binding)"/>
    <property type="match status" value="2"/>
</dbReference>
<gene>
    <name evidence="8" type="ORF">HGG74_13745</name>
</gene>
<feature type="domain" description="Thiamine pyrophosphate enzyme N-terminal TPP-binding" evidence="7">
    <location>
        <begin position="1"/>
        <end position="105"/>
    </location>
</feature>
<evidence type="ECO:0000313" key="9">
    <source>
        <dbReference type="Proteomes" id="UP000544090"/>
    </source>
</evidence>
<evidence type="ECO:0000259" key="5">
    <source>
        <dbReference type="Pfam" id="PF00205"/>
    </source>
</evidence>
<evidence type="ECO:0000256" key="2">
    <source>
        <dbReference type="ARBA" id="ARBA00007812"/>
    </source>
</evidence>
<dbReference type="PANTHER" id="PTHR18968">
    <property type="entry name" value="THIAMINE PYROPHOSPHATE ENZYMES"/>
    <property type="match status" value="1"/>
</dbReference>
<dbReference type="GO" id="GO:0009097">
    <property type="term" value="P:isoleucine biosynthetic process"/>
    <property type="evidence" value="ECO:0007669"/>
    <property type="project" value="TreeGrafter"/>
</dbReference>
<evidence type="ECO:0000259" key="6">
    <source>
        <dbReference type="Pfam" id="PF02775"/>
    </source>
</evidence>
<organism evidence="8 9">
    <name type="scientific">Arthrobacter mobilis</name>
    <dbReference type="NCBI Taxonomy" id="2724944"/>
    <lineage>
        <taxon>Bacteria</taxon>
        <taxon>Bacillati</taxon>
        <taxon>Actinomycetota</taxon>
        <taxon>Actinomycetes</taxon>
        <taxon>Micrococcales</taxon>
        <taxon>Micrococcaceae</taxon>
        <taxon>Arthrobacter</taxon>
    </lineage>
</organism>
<dbReference type="InterPro" id="IPR029035">
    <property type="entry name" value="DHS-like_NAD/FAD-binding_dom"/>
</dbReference>
<dbReference type="GO" id="GO:0003984">
    <property type="term" value="F:acetolactate synthase activity"/>
    <property type="evidence" value="ECO:0007669"/>
    <property type="project" value="TreeGrafter"/>
</dbReference>
<evidence type="ECO:0000313" key="8">
    <source>
        <dbReference type="EMBL" id="NKX55580.1"/>
    </source>
</evidence>
<dbReference type="GO" id="GO:0005948">
    <property type="term" value="C:acetolactate synthase complex"/>
    <property type="evidence" value="ECO:0007669"/>
    <property type="project" value="TreeGrafter"/>
</dbReference>
<dbReference type="EMBL" id="JAAZSQ010000013">
    <property type="protein sequence ID" value="NKX55580.1"/>
    <property type="molecule type" value="Genomic_DNA"/>
</dbReference>
<dbReference type="PANTHER" id="PTHR18968:SF166">
    <property type="entry name" value="2-HYDROXYACYL-COA LYASE 2"/>
    <property type="match status" value="1"/>
</dbReference>
<keyword evidence="9" id="KW-1185">Reference proteome</keyword>
<dbReference type="Gene3D" id="3.40.50.970">
    <property type="match status" value="2"/>
</dbReference>
<dbReference type="CDD" id="cd00568">
    <property type="entry name" value="TPP_enzymes"/>
    <property type="match status" value="1"/>
</dbReference>
<comment type="similarity">
    <text evidence="2 4">Belongs to the TPP enzyme family.</text>
</comment>
<dbReference type="CDD" id="cd07035">
    <property type="entry name" value="TPP_PYR_POX_like"/>
    <property type="match status" value="1"/>
</dbReference>
<evidence type="ECO:0000259" key="7">
    <source>
        <dbReference type="Pfam" id="PF02776"/>
    </source>
</evidence>
<name>A0A7X6K6M1_9MICC</name>
<dbReference type="GO" id="GO:0000287">
    <property type="term" value="F:magnesium ion binding"/>
    <property type="evidence" value="ECO:0007669"/>
    <property type="project" value="InterPro"/>
</dbReference>
<protein>
    <submittedName>
        <fullName evidence="8">Thiamine pyrophosphate-binding protein</fullName>
    </submittedName>
</protein>
<dbReference type="GO" id="GO:0050660">
    <property type="term" value="F:flavin adenine dinucleotide binding"/>
    <property type="evidence" value="ECO:0007669"/>
    <property type="project" value="TreeGrafter"/>
</dbReference>
<evidence type="ECO:0000256" key="1">
    <source>
        <dbReference type="ARBA" id="ARBA00001964"/>
    </source>
</evidence>
<proteinExistence type="inferred from homology"/>
<dbReference type="Pfam" id="PF00205">
    <property type="entry name" value="TPP_enzyme_M"/>
    <property type="match status" value="1"/>
</dbReference>
<reference evidence="8 9" key="1">
    <citation type="submission" date="2020-04" db="EMBL/GenBank/DDBJ databases">
        <title>Arthrobacter sp. nov.</title>
        <authorList>
            <person name="Liu S."/>
        </authorList>
    </citation>
    <scope>NUCLEOTIDE SEQUENCE [LARGE SCALE GENOMIC DNA]</scope>
    <source>
        <strain evidence="8 9">E918</strain>
    </source>
</reference>
<dbReference type="Pfam" id="PF02776">
    <property type="entry name" value="TPP_enzyme_N"/>
    <property type="match status" value="1"/>
</dbReference>
<dbReference type="InterPro" id="IPR012000">
    <property type="entry name" value="Thiamin_PyroP_enz_cen_dom"/>
</dbReference>
<dbReference type="AlphaFoldDB" id="A0A7X6K6M1"/>
<dbReference type="SUPFAM" id="SSF52467">
    <property type="entry name" value="DHS-like NAD/FAD-binding domain"/>
    <property type="match status" value="1"/>
</dbReference>
<dbReference type="InterPro" id="IPR012001">
    <property type="entry name" value="Thiamin_PyroP_enz_TPP-bd_dom"/>
</dbReference>
<comment type="cofactor">
    <cofactor evidence="1">
        <name>thiamine diphosphate</name>
        <dbReference type="ChEBI" id="CHEBI:58937"/>
    </cofactor>
</comment>
<dbReference type="GO" id="GO:0030976">
    <property type="term" value="F:thiamine pyrophosphate binding"/>
    <property type="evidence" value="ECO:0007669"/>
    <property type="project" value="InterPro"/>
</dbReference>
<accession>A0A7X6K6M1</accession>
<dbReference type="Gene3D" id="3.40.50.1220">
    <property type="entry name" value="TPP-binding domain"/>
    <property type="match status" value="1"/>
</dbReference>
<evidence type="ECO:0000256" key="4">
    <source>
        <dbReference type="RuleBase" id="RU362132"/>
    </source>
</evidence>
<evidence type="ECO:0000256" key="3">
    <source>
        <dbReference type="ARBA" id="ARBA00023052"/>
    </source>
</evidence>
<dbReference type="Proteomes" id="UP000544090">
    <property type="component" value="Unassembled WGS sequence"/>
</dbReference>
<dbReference type="InterPro" id="IPR011766">
    <property type="entry name" value="TPP_enzyme_TPP-bd"/>
</dbReference>